<reference evidence="5 6" key="1">
    <citation type="submission" date="2020-07" db="EMBL/GenBank/DDBJ databases">
        <title>Sequencing the genomes of 1000 actinobacteria strains.</title>
        <authorList>
            <person name="Klenk H.-P."/>
        </authorList>
    </citation>
    <scope>NUCLEOTIDE SEQUENCE [LARGE SCALE GENOMIC DNA]</scope>
    <source>
        <strain evidence="5 6">DSM 40398</strain>
    </source>
</reference>
<accession>A0A7Y9ENR7</accession>
<dbReference type="RefSeq" id="WP_179847556.1">
    <property type="nucleotide sequence ID" value="NZ_JACCBA010000001.1"/>
</dbReference>
<feature type="domain" description="AMP-dependent synthetase/ligase" evidence="3">
    <location>
        <begin position="23"/>
        <end position="360"/>
    </location>
</feature>
<evidence type="ECO:0000259" key="4">
    <source>
        <dbReference type="Pfam" id="PF13193"/>
    </source>
</evidence>
<sequence length="489" mass="50194">MLSRGADPAYPAVTVTRAVFGAAPDPGKTAVLDVSSGRSLSHGALSAMVGTAASALARAGSEPGEVIGLRLREPLDLAVALHAVIAAGAVAFPLAGPDASRLLDEADARFVITDGPGGDGDRLTGEAAPLRLTDLLADPARADTAPPALAAPACGDIALLAATRGTGRRPARTVRLTHAEVVAGLVRVAESAMFGGADTVLSALPFGTVLGLNGVLNPALRLGATVVAFSETGRHDLLRSLRDHRVTVAVLPPELVEALAYERAVCQYDLRALRAVVAAGGPLAAEEARAAASRLGCPVRQAYGLAEAGGFTHLNLRAAEEGTLDSVGRGLPGVAWRVVDPRTGAVQPSYQPGEMCVRLPAARAAAGPARWLPTGDSAFADEHGRVFILGRLAGARREPPGDPEAVLAAHPSVRDAVVAPAPDDDLGLAPHAFAVPAEPVSEADLLAYVNGRVPKTREVSAVHVVDEIPRTPDGRVRRRELLERAGLAP</sequence>
<dbReference type="PANTHER" id="PTHR24096">
    <property type="entry name" value="LONG-CHAIN-FATTY-ACID--COA LIGASE"/>
    <property type="match status" value="1"/>
</dbReference>
<dbReference type="SUPFAM" id="SSF56801">
    <property type="entry name" value="Acetyl-CoA synthetase-like"/>
    <property type="match status" value="1"/>
</dbReference>
<feature type="domain" description="AMP-binding enzyme C-terminal" evidence="4">
    <location>
        <begin position="404"/>
        <end position="474"/>
    </location>
</feature>
<evidence type="ECO:0000256" key="1">
    <source>
        <dbReference type="ARBA" id="ARBA00006432"/>
    </source>
</evidence>
<dbReference type="GO" id="GO:0016405">
    <property type="term" value="F:CoA-ligase activity"/>
    <property type="evidence" value="ECO:0007669"/>
    <property type="project" value="TreeGrafter"/>
</dbReference>
<evidence type="ECO:0000259" key="3">
    <source>
        <dbReference type="Pfam" id="PF00501"/>
    </source>
</evidence>
<dbReference type="PANTHER" id="PTHR24096:SF149">
    <property type="entry name" value="AMP-BINDING DOMAIN-CONTAINING PROTEIN-RELATED"/>
    <property type="match status" value="1"/>
</dbReference>
<dbReference type="InterPro" id="IPR000873">
    <property type="entry name" value="AMP-dep_synth/lig_dom"/>
</dbReference>
<gene>
    <name evidence="5" type="ORF">BJY14_007105</name>
</gene>
<dbReference type="EMBL" id="JACCBA010000001">
    <property type="protein sequence ID" value="NYD51122.1"/>
    <property type="molecule type" value="Genomic_DNA"/>
</dbReference>
<dbReference type="InterPro" id="IPR025110">
    <property type="entry name" value="AMP-bd_C"/>
</dbReference>
<dbReference type="Pfam" id="PF00501">
    <property type="entry name" value="AMP-binding"/>
    <property type="match status" value="1"/>
</dbReference>
<evidence type="ECO:0000313" key="5">
    <source>
        <dbReference type="EMBL" id="NYD51122.1"/>
    </source>
</evidence>
<evidence type="ECO:0000313" key="6">
    <source>
        <dbReference type="Proteomes" id="UP000529783"/>
    </source>
</evidence>
<evidence type="ECO:0000256" key="2">
    <source>
        <dbReference type="ARBA" id="ARBA00022598"/>
    </source>
</evidence>
<comment type="caution">
    <text evidence="5">The sequence shown here is derived from an EMBL/GenBank/DDBJ whole genome shotgun (WGS) entry which is preliminary data.</text>
</comment>
<dbReference type="Gene3D" id="3.30.300.30">
    <property type="match status" value="1"/>
</dbReference>
<protein>
    <submittedName>
        <fullName evidence="5">Acyl-coenzyme A synthetase/AMP-(Fatty) acid ligase</fullName>
    </submittedName>
</protein>
<dbReference type="InterPro" id="IPR045851">
    <property type="entry name" value="AMP-bd_C_sf"/>
</dbReference>
<dbReference type="InterPro" id="IPR042099">
    <property type="entry name" value="ANL_N_sf"/>
</dbReference>
<comment type="similarity">
    <text evidence="1">Belongs to the ATP-dependent AMP-binding enzyme family.</text>
</comment>
<dbReference type="Gene3D" id="3.40.50.12780">
    <property type="entry name" value="N-terminal domain of ligase-like"/>
    <property type="match status" value="1"/>
</dbReference>
<dbReference type="Proteomes" id="UP000529783">
    <property type="component" value="Unassembled WGS sequence"/>
</dbReference>
<dbReference type="Pfam" id="PF13193">
    <property type="entry name" value="AMP-binding_C"/>
    <property type="match status" value="1"/>
</dbReference>
<dbReference type="AlphaFoldDB" id="A0A7Y9ENR7"/>
<organism evidence="5 6">
    <name type="scientific">Actinomadura luteofluorescens</name>
    <dbReference type="NCBI Taxonomy" id="46163"/>
    <lineage>
        <taxon>Bacteria</taxon>
        <taxon>Bacillati</taxon>
        <taxon>Actinomycetota</taxon>
        <taxon>Actinomycetes</taxon>
        <taxon>Streptosporangiales</taxon>
        <taxon>Thermomonosporaceae</taxon>
        <taxon>Actinomadura</taxon>
    </lineage>
</organism>
<proteinExistence type="inferred from homology"/>
<keyword evidence="2 5" id="KW-0436">Ligase</keyword>
<keyword evidence="6" id="KW-1185">Reference proteome</keyword>
<name>A0A7Y9ENR7_9ACTN</name>